<reference evidence="8 9" key="1">
    <citation type="journal article" date="2016" name="Mol. Biol. Evol.">
        <title>Comparative Genomics of Early-Diverging Mushroom-Forming Fungi Provides Insights into the Origins of Lignocellulose Decay Capabilities.</title>
        <authorList>
            <person name="Nagy L.G."/>
            <person name="Riley R."/>
            <person name="Tritt A."/>
            <person name="Adam C."/>
            <person name="Daum C."/>
            <person name="Floudas D."/>
            <person name="Sun H."/>
            <person name="Yadav J.S."/>
            <person name="Pangilinan J."/>
            <person name="Larsson K.H."/>
            <person name="Matsuura K."/>
            <person name="Barry K."/>
            <person name="Labutti K."/>
            <person name="Kuo R."/>
            <person name="Ohm R.A."/>
            <person name="Bhattacharya S.S."/>
            <person name="Shirouzu T."/>
            <person name="Yoshinaga Y."/>
            <person name="Martin F.M."/>
            <person name="Grigoriev I.V."/>
            <person name="Hibbett D.S."/>
        </authorList>
    </citation>
    <scope>NUCLEOTIDE SEQUENCE [LARGE SCALE GENOMIC DNA]</scope>
    <source>
        <strain evidence="8 9">HHB9708</strain>
    </source>
</reference>
<accession>A0A164X9Y9</accession>
<dbReference type="InterPro" id="IPR039682">
    <property type="entry name" value="Sec8/EXOC4"/>
</dbReference>
<evidence type="ECO:0000256" key="4">
    <source>
        <dbReference type="RuleBase" id="RU367079"/>
    </source>
</evidence>
<dbReference type="GO" id="GO:0015031">
    <property type="term" value="P:protein transport"/>
    <property type="evidence" value="ECO:0007669"/>
    <property type="project" value="UniProtKB-KW"/>
</dbReference>
<evidence type="ECO:0000313" key="8">
    <source>
        <dbReference type="EMBL" id="KZS95766.1"/>
    </source>
</evidence>
<dbReference type="GO" id="GO:0006612">
    <property type="term" value="P:protein targeting to membrane"/>
    <property type="evidence" value="ECO:0007669"/>
    <property type="project" value="UniProtKB-UniRule"/>
</dbReference>
<evidence type="ECO:0000256" key="2">
    <source>
        <dbReference type="ARBA" id="ARBA00022483"/>
    </source>
</evidence>
<dbReference type="AlphaFoldDB" id="A0A164X9Y9"/>
<dbReference type="Pfam" id="PF04048">
    <property type="entry name" value="Sec8_N"/>
    <property type="match status" value="1"/>
</dbReference>
<feature type="domain" description="Exocyst complex component Sec8 middle helical bundle" evidence="7">
    <location>
        <begin position="424"/>
        <end position="747"/>
    </location>
</feature>
<feature type="compositionally biased region" description="Basic and acidic residues" evidence="5">
    <location>
        <begin position="19"/>
        <end position="36"/>
    </location>
</feature>
<protein>
    <recommendedName>
        <fullName evidence="4">Exocyst complex component Sec8</fullName>
    </recommendedName>
</protein>
<comment type="similarity">
    <text evidence="4">Belongs to the SEC8 family.</text>
</comment>
<feature type="non-terminal residue" evidence="8">
    <location>
        <position position="1233"/>
    </location>
</feature>
<feature type="non-terminal residue" evidence="8">
    <location>
        <position position="1"/>
    </location>
</feature>
<feature type="region of interest" description="Disordered" evidence="5">
    <location>
        <begin position="360"/>
        <end position="427"/>
    </location>
</feature>
<comment type="function">
    <text evidence="4">Component of the exocyst complex involved in the docking of exocytic vesicles with fusion sites on the plasma membrane.</text>
</comment>
<feature type="domain" description="Exocyst complex component Sec8 N-terminal" evidence="6">
    <location>
        <begin position="107"/>
        <end position="246"/>
    </location>
</feature>
<dbReference type="GO" id="GO:0090522">
    <property type="term" value="P:vesicle tethering involved in exocytosis"/>
    <property type="evidence" value="ECO:0007669"/>
    <property type="project" value="UniProtKB-UniRule"/>
</dbReference>
<feature type="region of interest" description="Disordered" evidence="5">
    <location>
        <begin position="1"/>
        <end position="90"/>
    </location>
</feature>
<evidence type="ECO:0000259" key="6">
    <source>
        <dbReference type="Pfam" id="PF04048"/>
    </source>
</evidence>
<dbReference type="STRING" id="1314777.A0A164X9Y9"/>
<feature type="region of interest" description="Disordered" evidence="5">
    <location>
        <begin position="984"/>
        <end position="1007"/>
    </location>
</feature>
<feature type="compositionally biased region" description="Polar residues" evidence="5">
    <location>
        <begin position="984"/>
        <end position="996"/>
    </location>
</feature>
<name>A0A164X9Y9_9AGAM</name>
<sequence length="1233" mass="136115">PTRPARSDRRPRNISQISESRDTPKSSFDGGERGGGEELSPTSLKALAAFKQAGARRANGRDGGGGGDEWGERGEREREREMENERQRRIRDRVPGRLGRKTKAGDIDAILEEVKEEWGMVVEPDFIPVDLALSLIDPTTSLPSPSLTSFLRTKSLLSRALKSSVDTHYKPFAASLDHHASLLSSFKDTQSQISETRNALVEAKEMLGSKRADLVQLWSRGQVVDEMLKMLDQIEWLKSVPDTLESLLSEKRLLQASILLIKSLKIINTSDMHEIGAVSDLRSYLQSQEISLREILIEELHAHLYLKSFWCESRWAPYTFGQTSMPVLPFDQDPTASGGEGGKHQLRLFRYLHDLHSRPNEPPYSSDDLTSTSTSTSLPSSNPSTTANPPPTSLPSTFSLDPSASRTSLTSLNPLNPSSTGRENPESDSFAYMESLLESLAVLGKLGVALEVVANRLQGEVWSLVEGTLDEIGERGEFVSRMGGSTTSLGSTSLGGKSDIFILPSPAPAPAQSSSDSTEDKVAFINSRLRSLSNITSPPDQETLKDLFWTIYSKLDAVLQGLRVLSEVGGRIGSRRSFKEDPPSLPSTKSHSRSEGLFPLMDQWLHIQAEMRTLLSEYLVSESSERGGGGVKSGVAAINDVLRGAKERGVGVKEREREKVKVFRFTDSDFKSMSKAVRGQEEELLAALRGSVPGLVHSSSEPSSLQVLSTTSTSTPGISNGISETKAHRLLLPPTPFHIPTLFPPSLAFLDRVVEVMPSGLEPVRTASLFLDEFVKGVWMGVLEERVSGVFHSGASGPEAFLEDPLSTSYSSYSPTTATATSQQTLSQNSSPSLPLLKSFTHTLALINSLTSLLLTTPFHREDYSRLILGVVAQFYSRVSDFFRDVVERDGSHSVGGLSALGAQWAHDEAVFECLSSLLNASDENAYRMYCEKENELELGLLGQGRISADDILPSGRDLRTLCALYRSITWLVQQLTFLKPSTDAQGQNQGVQSPSGLPEPQSTFTPYTPQLPTLTPFAADEQLVLPLTREMSVRFSVLLKTYQQLADIILFTVRIDIRVRTIRQLDQALRRGNYRLERDGSDPDEHIIDLNVDLAKCDDATMNALPEKQRLFIFNGLGTLIESVLISHAKIIPSINTYGLRKMTRNILALTQNLKTIREQNWDTDMERVKRYWGLYALGPQGLLATIRHSPTFSFDEYKTMLAFQCGVDPSSPDTQSSNKDYNEYLIDLYGL</sequence>
<proteinExistence type="inferred from homology"/>
<organism evidence="8 9">
    <name type="scientific">Sistotremastrum niveocremeum HHB9708</name>
    <dbReference type="NCBI Taxonomy" id="1314777"/>
    <lineage>
        <taxon>Eukaryota</taxon>
        <taxon>Fungi</taxon>
        <taxon>Dikarya</taxon>
        <taxon>Basidiomycota</taxon>
        <taxon>Agaricomycotina</taxon>
        <taxon>Agaricomycetes</taxon>
        <taxon>Sistotremastrales</taxon>
        <taxon>Sistotremastraceae</taxon>
        <taxon>Sertulicium</taxon>
        <taxon>Sertulicium niveocremeum</taxon>
    </lineage>
</organism>
<keyword evidence="1 4" id="KW-0813">Transport</keyword>
<evidence type="ECO:0000313" key="9">
    <source>
        <dbReference type="Proteomes" id="UP000076722"/>
    </source>
</evidence>
<gene>
    <name evidence="8" type="ORF">SISNIDRAFT_385220</name>
</gene>
<feature type="compositionally biased region" description="Basic and acidic residues" evidence="5">
    <location>
        <begin position="70"/>
        <end position="90"/>
    </location>
</feature>
<dbReference type="GO" id="GO:0006904">
    <property type="term" value="P:vesicle docking involved in exocytosis"/>
    <property type="evidence" value="ECO:0007669"/>
    <property type="project" value="InterPro"/>
</dbReference>
<dbReference type="Pfam" id="PF20652">
    <property type="entry name" value="Sec8_C"/>
    <property type="match status" value="1"/>
</dbReference>
<feature type="compositionally biased region" description="Low complexity" evidence="5">
    <location>
        <begin position="363"/>
        <end position="387"/>
    </location>
</feature>
<dbReference type="GO" id="GO:0000145">
    <property type="term" value="C:exocyst"/>
    <property type="evidence" value="ECO:0007669"/>
    <property type="project" value="UniProtKB-UniRule"/>
</dbReference>
<dbReference type="InterPro" id="IPR007191">
    <property type="entry name" value="Sec8_exocyst_N"/>
</dbReference>
<dbReference type="EMBL" id="KV419400">
    <property type="protein sequence ID" value="KZS95766.1"/>
    <property type="molecule type" value="Genomic_DNA"/>
</dbReference>
<dbReference type="GO" id="GO:0006893">
    <property type="term" value="P:Golgi to plasma membrane transport"/>
    <property type="evidence" value="ECO:0007669"/>
    <property type="project" value="TreeGrafter"/>
</dbReference>
<evidence type="ECO:0000256" key="3">
    <source>
        <dbReference type="ARBA" id="ARBA00022927"/>
    </source>
</evidence>
<evidence type="ECO:0000256" key="5">
    <source>
        <dbReference type="SAM" id="MobiDB-lite"/>
    </source>
</evidence>
<dbReference type="Proteomes" id="UP000076722">
    <property type="component" value="Unassembled WGS sequence"/>
</dbReference>
<dbReference type="InterPro" id="IPR048630">
    <property type="entry name" value="Sec8_M"/>
</dbReference>
<feature type="compositionally biased region" description="Low complexity" evidence="5">
    <location>
        <begin position="394"/>
        <end position="420"/>
    </location>
</feature>
<feature type="region of interest" description="Disordered" evidence="5">
    <location>
        <begin position="573"/>
        <end position="594"/>
    </location>
</feature>
<keyword evidence="3 4" id="KW-0653">Protein transport</keyword>
<dbReference type="PANTHER" id="PTHR14146:SF0">
    <property type="entry name" value="EXOCYST COMPLEX COMPONENT 4"/>
    <property type="match status" value="1"/>
</dbReference>
<dbReference type="PANTHER" id="PTHR14146">
    <property type="entry name" value="EXOCYST COMPLEX COMPONENT 4"/>
    <property type="match status" value="1"/>
</dbReference>
<dbReference type="OrthoDB" id="272977at2759"/>
<keyword evidence="2 4" id="KW-0268">Exocytosis</keyword>
<evidence type="ECO:0000259" key="7">
    <source>
        <dbReference type="Pfam" id="PF20652"/>
    </source>
</evidence>
<feature type="compositionally biased region" description="Basic and acidic residues" evidence="5">
    <location>
        <begin position="1"/>
        <end position="11"/>
    </location>
</feature>
<evidence type="ECO:0000256" key="1">
    <source>
        <dbReference type="ARBA" id="ARBA00022448"/>
    </source>
</evidence>
<keyword evidence="9" id="KW-1185">Reference proteome</keyword>